<organism evidence="2 3">
    <name type="scientific">Candidatus Woykebacteria bacterium RIFCSPHIGHO2_02_FULL_43_16b</name>
    <dbReference type="NCBI Taxonomy" id="1802601"/>
    <lineage>
        <taxon>Bacteria</taxon>
        <taxon>Candidatus Woykeibacteriota</taxon>
    </lineage>
</organism>
<dbReference type="AlphaFoldDB" id="A0A1G1WMH0"/>
<dbReference type="Pfam" id="PF08241">
    <property type="entry name" value="Methyltransf_11"/>
    <property type="match status" value="1"/>
</dbReference>
<dbReference type="InterPro" id="IPR013216">
    <property type="entry name" value="Methyltransf_11"/>
</dbReference>
<sequence length="91" mass="10557">MISLVIILLLLNWFSYKYLKNQTVERQCWDLNICCGKTDGGGVNADIFRHKDVANFILIKDIYHLPFKDQEFDSALSSHTIEHIDNPKAFL</sequence>
<gene>
    <name evidence="2" type="ORF">A3J50_04020</name>
</gene>
<reference evidence="2 3" key="1">
    <citation type="journal article" date="2016" name="Nat. Commun.">
        <title>Thousands of microbial genomes shed light on interconnected biogeochemical processes in an aquifer system.</title>
        <authorList>
            <person name="Anantharaman K."/>
            <person name="Brown C.T."/>
            <person name="Hug L.A."/>
            <person name="Sharon I."/>
            <person name="Castelle C.J."/>
            <person name="Probst A.J."/>
            <person name="Thomas B.C."/>
            <person name="Singh A."/>
            <person name="Wilkins M.J."/>
            <person name="Karaoz U."/>
            <person name="Brodie E.L."/>
            <person name="Williams K.H."/>
            <person name="Hubbard S.S."/>
            <person name="Banfield J.F."/>
        </authorList>
    </citation>
    <scope>NUCLEOTIDE SEQUENCE [LARGE SCALE GENOMIC DNA]</scope>
</reference>
<dbReference type="InterPro" id="IPR029063">
    <property type="entry name" value="SAM-dependent_MTases_sf"/>
</dbReference>
<dbReference type="Gene3D" id="3.40.50.150">
    <property type="entry name" value="Vaccinia Virus protein VP39"/>
    <property type="match status" value="1"/>
</dbReference>
<protein>
    <recommendedName>
        <fullName evidence="1">Methyltransferase type 11 domain-containing protein</fullName>
    </recommendedName>
</protein>
<feature type="domain" description="Methyltransferase type 11" evidence="1">
    <location>
        <begin position="57"/>
        <end position="91"/>
    </location>
</feature>
<evidence type="ECO:0000313" key="2">
    <source>
        <dbReference type="EMBL" id="OGY28570.1"/>
    </source>
</evidence>
<name>A0A1G1WMH0_9BACT</name>
<dbReference type="GO" id="GO:0008757">
    <property type="term" value="F:S-adenosylmethionine-dependent methyltransferase activity"/>
    <property type="evidence" value="ECO:0007669"/>
    <property type="project" value="InterPro"/>
</dbReference>
<dbReference type="Proteomes" id="UP000177821">
    <property type="component" value="Unassembled WGS sequence"/>
</dbReference>
<evidence type="ECO:0000313" key="3">
    <source>
        <dbReference type="Proteomes" id="UP000177821"/>
    </source>
</evidence>
<dbReference type="SUPFAM" id="SSF53335">
    <property type="entry name" value="S-adenosyl-L-methionine-dependent methyltransferases"/>
    <property type="match status" value="1"/>
</dbReference>
<proteinExistence type="predicted"/>
<evidence type="ECO:0000259" key="1">
    <source>
        <dbReference type="Pfam" id="PF08241"/>
    </source>
</evidence>
<accession>A0A1G1WMH0</accession>
<comment type="caution">
    <text evidence="2">The sequence shown here is derived from an EMBL/GenBank/DDBJ whole genome shotgun (WGS) entry which is preliminary data.</text>
</comment>
<dbReference type="EMBL" id="MHCX01000048">
    <property type="protein sequence ID" value="OGY28570.1"/>
    <property type="molecule type" value="Genomic_DNA"/>
</dbReference>